<dbReference type="GO" id="GO:0015031">
    <property type="term" value="P:protein transport"/>
    <property type="evidence" value="ECO:0007669"/>
    <property type="project" value="UniProtKB-UniRule"/>
</dbReference>
<dbReference type="InterPro" id="IPR008881">
    <property type="entry name" value="Trigger_fac_ribosome-bd_bac"/>
</dbReference>
<dbReference type="SUPFAM" id="SSF54534">
    <property type="entry name" value="FKBP-like"/>
    <property type="match status" value="1"/>
</dbReference>
<dbReference type="AlphaFoldDB" id="A0A8J7RKC4"/>
<dbReference type="GO" id="GO:0051301">
    <property type="term" value="P:cell division"/>
    <property type="evidence" value="ECO:0007669"/>
    <property type="project" value="UniProtKB-KW"/>
</dbReference>
<dbReference type="PIRSF" id="PIRSF003095">
    <property type="entry name" value="Trigger_factor"/>
    <property type="match status" value="1"/>
</dbReference>
<dbReference type="HAMAP" id="MF_00303">
    <property type="entry name" value="Trigger_factor_Tig"/>
    <property type="match status" value="1"/>
</dbReference>
<dbReference type="GO" id="GO:0003755">
    <property type="term" value="F:peptidyl-prolyl cis-trans isomerase activity"/>
    <property type="evidence" value="ECO:0007669"/>
    <property type="project" value="UniProtKB-UniRule"/>
</dbReference>
<evidence type="ECO:0000256" key="1">
    <source>
        <dbReference type="ARBA" id="ARBA00000971"/>
    </source>
</evidence>
<keyword evidence="5 9" id="KW-0697">Rotamase</keyword>
<dbReference type="InterPro" id="IPR046357">
    <property type="entry name" value="PPIase_dom_sf"/>
</dbReference>
<comment type="similarity">
    <text evidence="2 9">Belongs to the FKBP-type PPIase family. Tig subfamily.</text>
</comment>
<comment type="domain">
    <text evidence="9">Consists of 3 domains; the N-terminus binds the ribosome, the middle domain has PPIase activity, while the C-terminus has intrinsic chaperone activity on its own.</text>
</comment>
<dbReference type="GO" id="GO:0051083">
    <property type="term" value="P:'de novo' cotranslational protein folding"/>
    <property type="evidence" value="ECO:0007669"/>
    <property type="project" value="TreeGrafter"/>
</dbReference>
<evidence type="ECO:0000313" key="13">
    <source>
        <dbReference type="EMBL" id="MBP3192832.1"/>
    </source>
</evidence>
<dbReference type="SUPFAM" id="SSF109998">
    <property type="entry name" value="Triger factor/SurA peptide-binding domain-like"/>
    <property type="match status" value="1"/>
</dbReference>
<dbReference type="Gene3D" id="1.10.3120.10">
    <property type="entry name" value="Trigger factor, C-terminal domain"/>
    <property type="match status" value="1"/>
</dbReference>
<dbReference type="Gene3D" id="3.30.70.1050">
    <property type="entry name" value="Trigger factor ribosome-binding domain"/>
    <property type="match status" value="1"/>
</dbReference>
<comment type="function">
    <text evidence="9">Involved in protein export. Acts as a chaperone by maintaining the newly synthesized protein in an open conformation. Functions as a peptidyl-prolyl cis-trans isomerase.</text>
</comment>
<evidence type="ECO:0000256" key="10">
    <source>
        <dbReference type="SAM" id="MobiDB-lite"/>
    </source>
</evidence>
<evidence type="ECO:0000313" key="14">
    <source>
        <dbReference type="Proteomes" id="UP000673975"/>
    </source>
</evidence>
<keyword evidence="9" id="KW-0963">Cytoplasm</keyword>
<comment type="caution">
    <text evidence="13">The sequence shown here is derived from an EMBL/GenBank/DDBJ whole genome shotgun (WGS) entry which is preliminary data.</text>
</comment>
<keyword evidence="14" id="KW-1185">Reference proteome</keyword>
<keyword evidence="9" id="KW-0131">Cell cycle</keyword>
<dbReference type="EC" id="5.2.1.8" evidence="3 9"/>
<dbReference type="SUPFAM" id="SSF102735">
    <property type="entry name" value="Trigger factor ribosome-binding domain"/>
    <property type="match status" value="1"/>
</dbReference>
<evidence type="ECO:0000256" key="7">
    <source>
        <dbReference type="ARBA" id="ARBA00023235"/>
    </source>
</evidence>
<organism evidence="13 14">
    <name type="scientific">Natronogracilivirga saccharolytica</name>
    <dbReference type="NCBI Taxonomy" id="2812953"/>
    <lineage>
        <taxon>Bacteria</taxon>
        <taxon>Pseudomonadati</taxon>
        <taxon>Balneolota</taxon>
        <taxon>Balneolia</taxon>
        <taxon>Balneolales</taxon>
        <taxon>Cyclonatronaceae</taxon>
        <taxon>Natronogracilivirga</taxon>
    </lineage>
</organism>
<keyword evidence="6 9" id="KW-0143">Chaperone</keyword>
<dbReference type="Gene3D" id="3.10.50.40">
    <property type="match status" value="1"/>
</dbReference>
<feature type="domain" description="Trigger factor C-terminal" evidence="12">
    <location>
        <begin position="252"/>
        <end position="408"/>
    </location>
</feature>
<dbReference type="InterPro" id="IPR005215">
    <property type="entry name" value="Trig_fac"/>
</dbReference>
<dbReference type="EMBL" id="JAFIDN010000006">
    <property type="protein sequence ID" value="MBP3192832.1"/>
    <property type="molecule type" value="Genomic_DNA"/>
</dbReference>
<dbReference type="Proteomes" id="UP000673975">
    <property type="component" value="Unassembled WGS sequence"/>
</dbReference>
<dbReference type="InterPro" id="IPR027304">
    <property type="entry name" value="Trigger_fact/SurA_dom_sf"/>
</dbReference>
<evidence type="ECO:0000256" key="3">
    <source>
        <dbReference type="ARBA" id="ARBA00013194"/>
    </source>
</evidence>
<protein>
    <recommendedName>
        <fullName evidence="4 9">Trigger factor</fullName>
        <shortName evidence="9">TF</shortName>
        <ecNumber evidence="3 9">5.2.1.8</ecNumber>
    </recommendedName>
    <alternativeName>
        <fullName evidence="8 9">PPIase</fullName>
    </alternativeName>
</protein>
<evidence type="ECO:0000259" key="12">
    <source>
        <dbReference type="Pfam" id="PF05698"/>
    </source>
</evidence>
<dbReference type="GO" id="GO:0043335">
    <property type="term" value="P:protein unfolding"/>
    <property type="evidence" value="ECO:0007669"/>
    <property type="project" value="TreeGrafter"/>
</dbReference>
<evidence type="ECO:0000256" key="6">
    <source>
        <dbReference type="ARBA" id="ARBA00023186"/>
    </source>
</evidence>
<evidence type="ECO:0000256" key="9">
    <source>
        <dbReference type="HAMAP-Rule" id="MF_00303"/>
    </source>
</evidence>
<reference evidence="13" key="1">
    <citation type="submission" date="2021-02" db="EMBL/GenBank/DDBJ databases">
        <title>Natronogracilivirga saccharolytica gen. nov. sp. nov. a new anaerobic, haloalkiliphilic carbohydrate-fermenting bacterium from soda lake and proposing of Cyclonatronumiaceae fam. nov. in the phylum Balneolaeota.</title>
        <authorList>
            <person name="Zhilina T.N."/>
            <person name="Sorokin D.Y."/>
            <person name="Zavarzina D.G."/>
            <person name="Toshchakov S.V."/>
            <person name="Kublanov I.V."/>
        </authorList>
    </citation>
    <scope>NUCLEOTIDE SEQUENCE</scope>
    <source>
        <strain evidence="13">Z-1702</strain>
    </source>
</reference>
<comment type="subcellular location">
    <subcellularLocation>
        <location evidence="9">Cytoplasm</location>
    </subcellularLocation>
    <text evidence="9">About half TF is bound to the ribosome near the polypeptide exit tunnel while the other half is free in the cytoplasm.</text>
</comment>
<evidence type="ECO:0000256" key="5">
    <source>
        <dbReference type="ARBA" id="ARBA00023110"/>
    </source>
</evidence>
<dbReference type="Pfam" id="PF05697">
    <property type="entry name" value="Trigger_N"/>
    <property type="match status" value="1"/>
</dbReference>
<proteinExistence type="inferred from homology"/>
<dbReference type="GO" id="GO:0044183">
    <property type="term" value="F:protein folding chaperone"/>
    <property type="evidence" value="ECO:0007669"/>
    <property type="project" value="TreeGrafter"/>
</dbReference>
<dbReference type="RefSeq" id="WP_210511908.1">
    <property type="nucleotide sequence ID" value="NZ_JAFIDN010000006.1"/>
</dbReference>
<dbReference type="InterPro" id="IPR036611">
    <property type="entry name" value="Trigger_fac_ribosome-bd_sf"/>
</dbReference>
<name>A0A8J7RKC4_9BACT</name>
<feature type="domain" description="Trigger factor ribosome-binding bacterial" evidence="11">
    <location>
        <begin position="1"/>
        <end position="140"/>
    </location>
</feature>
<dbReference type="Pfam" id="PF05698">
    <property type="entry name" value="Trigger_C"/>
    <property type="match status" value="1"/>
</dbReference>
<evidence type="ECO:0000256" key="4">
    <source>
        <dbReference type="ARBA" id="ARBA00016902"/>
    </source>
</evidence>
<dbReference type="InterPro" id="IPR037041">
    <property type="entry name" value="Trigger_fac_C_sf"/>
</dbReference>
<dbReference type="NCBIfam" id="TIGR00115">
    <property type="entry name" value="tig"/>
    <property type="match status" value="1"/>
</dbReference>
<gene>
    <name evidence="9 13" type="primary">tig</name>
    <name evidence="13" type="ORF">NATSA_09165</name>
</gene>
<keyword evidence="9" id="KW-0132">Cell division</keyword>
<evidence type="ECO:0000256" key="8">
    <source>
        <dbReference type="ARBA" id="ARBA00029986"/>
    </source>
</evidence>
<dbReference type="PANTHER" id="PTHR30560">
    <property type="entry name" value="TRIGGER FACTOR CHAPERONE AND PEPTIDYL-PROLYL CIS/TRANS ISOMERASE"/>
    <property type="match status" value="1"/>
</dbReference>
<dbReference type="PANTHER" id="PTHR30560:SF3">
    <property type="entry name" value="TRIGGER FACTOR-LIKE PROTEIN TIG, CHLOROPLASTIC"/>
    <property type="match status" value="1"/>
</dbReference>
<evidence type="ECO:0000256" key="2">
    <source>
        <dbReference type="ARBA" id="ARBA00005464"/>
    </source>
</evidence>
<feature type="region of interest" description="Disordered" evidence="10">
    <location>
        <begin position="147"/>
        <end position="199"/>
    </location>
</feature>
<comment type="catalytic activity">
    <reaction evidence="1 9">
        <text>[protein]-peptidylproline (omega=180) = [protein]-peptidylproline (omega=0)</text>
        <dbReference type="Rhea" id="RHEA:16237"/>
        <dbReference type="Rhea" id="RHEA-COMP:10747"/>
        <dbReference type="Rhea" id="RHEA-COMP:10748"/>
        <dbReference type="ChEBI" id="CHEBI:83833"/>
        <dbReference type="ChEBI" id="CHEBI:83834"/>
        <dbReference type="EC" id="5.2.1.8"/>
    </reaction>
</comment>
<evidence type="ECO:0000259" key="11">
    <source>
        <dbReference type="Pfam" id="PF05697"/>
    </source>
</evidence>
<dbReference type="InterPro" id="IPR008880">
    <property type="entry name" value="Trigger_fac_C"/>
</dbReference>
<keyword evidence="7 9" id="KW-0413">Isomerase</keyword>
<accession>A0A8J7RKC4</accession>
<dbReference type="GO" id="GO:0043022">
    <property type="term" value="F:ribosome binding"/>
    <property type="evidence" value="ECO:0007669"/>
    <property type="project" value="TreeGrafter"/>
</dbReference>
<dbReference type="GO" id="GO:0005737">
    <property type="term" value="C:cytoplasm"/>
    <property type="evidence" value="ECO:0007669"/>
    <property type="project" value="UniProtKB-SubCell"/>
</dbReference>
<feature type="compositionally biased region" description="Basic and acidic residues" evidence="10">
    <location>
        <begin position="169"/>
        <end position="187"/>
    </location>
</feature>
<sequence length="435" mass="50127">MNISVEDKSKVDKVITITATEEDLKPRFEKAFREYRKKINMPGFRPGQVPVSIVKKRFGKEIESEEINNYVQEVFRDEIVPKYEPVGEPRFEDMSWENGQLEVKIGIGVKPDFEMTDLSSLEIDKMVHDVTDEEVDEELNSSLERAATWKESDQPVEETSKVTVDAVPLDEKGEPKADEQDTDKELDLNDDENADFRKGLKGAKAGDEVKVTLGEGDDAETFQLTVKKVYEKVIPELNEEFVKGATQGQLSSVDDYRSKLRSQIQDYYDQVSADMVKQEIMDKLIEAHSDMEVPTALVEKVQDSLLERMKQQQQGQPLPDGFDEQEYKESVREDAEREARWAFILDELGKKHEDLEITEEDIDARLASEAARYGLPTEMVKNFYAQSGDQLENLRQNIRTDKLFDRIIDEISLNELDKEAYQEKKKKERNEENDS</sequence>